<dbReference type="PANTHER" id="PTHR12110">
    <property type="entry name" value="HYDROXYPYRUVATE ISOMERASE"/>
    <property type="match status" value="1"/>
</dbReference>
<feature type="domain" description="Xylose isomerase-like TIM barrel" evidence="2">
    <location>
        <begin position="25"/>
        <end position="267"/>
    </location>
</feature>
<reference evidence="3 4" key="1">
    <citation type="journal article" date="2019" name="Int. J. Syst. Evol. Microbiol.">
        <title>The Global Catalogue of Microorganisms (GCM) 10K type strain sequencing project: providing services to taxonomists for standard genome sequencing and annotation.</title>
        <authorList>
            <consortium name="The Broad Institute Genomics Platform"/>
            <consortium name="The Broad Institute Genome Sequencing Center for Infectious Disease"/>
            <person name="Wu L."/>
            <person name="Ma J."/>
        </authorList>
    </citation>
    <scope>NUCLEOTIDE SEQUENCE [LARGE SCALE GENOMIC DNA]</scope>
    <source>
        <strain evidence="3 4">JCM 15672</strain>
    </source>
</reference>
<keyword evidence="4" id="KW-1185">Reference proteome</keyword>
<evidence type="ECO:0000313" key="3">
    <source>
        <dbReference type="EMBL" id="GAA2026934.1"/>
    </source>
</evidence>
<dbReference type="GO" id="GO:0016853">
    <property type="term" value="F:isomerase activity"/>
    <property type="evidence" value="ECO:0007669"/>
    <property type="project" value="UniProtKB-KW"/>
</dbReference>
<dbReference type="EMBL" id="BAAAPW010000001">
    <property type="protein sequence ID" value="GAA2026934.1"/>
    <property type="molecule type" value="Genomic_DNA"/>
</dbReference>
<gene>
    <name evidence="3" type="ORF">GCM10009819_07720</name>
</gene>
<sequence>MSGIRVGTDSTKLPGAMTHDAIWVIERVAELGLDGVFFRDILDLSRTLDPGELAEVAAAAHGRGLYLEAGAGKVNPFAMPEDPGMRGLGDGDWLTGMARKLEAAAGCGIREVWAATANYQFRLRGLRASDRFRTDVSWPEQLAATARVLTMLGPILRDLGLHLNLETHEEISSFEVVRLVEDAGPDAFGITFDSANVVIRGEDPVAAARRVAPYTRQTHLRDVMLVPNEHGIGRLIAPIGEGVIDWDGMLAALEAAPVQNYSIEGVFTGMREHPGAEMSLFIGDPEWRASHVDLTDEELAWARRHADAHADADAGREELLRATVTDAAATAFIVDSASSLRRLFSTRRPEPASAA</sequence>
<dbReference type="RefSeq" id="WP_344369588.1">
    <property type="nucleotide sequence ID" value="NZ_BAAAPW010000001.1"/>
</dbReference>
<name>A0ABN2U351_9MICO</name>
<protein>
    <submittedName>
        <fullName evidence="3">Sugar phosphate isomerase/epimerase</fullName>
    </submittedName>
</protein>
<evidence type="ECO:0000256" key="1">
    <source>
        <dbReference type="ARBA" id="ARBA00023277"/>
    </source>
</evidence>
<dbReference type="SUPFAM" id="SSF51658">
    <property type="entry name" value="Xylose isomerase-like"/>
    <property type="match status" value="1"/>
</dbReference>
<dbReference type="Gene3D" id="3.20.20.150">
    <property type="entry name" value="Divalent-metal-dependent TIM barrel enzymes"/>
    <property type="match status" value="1"/>
</dbReference>
<organism evidence="3 4">
    <name type="scientific">Agromyces tropicus</name>
    <dbReference type="NCBI Taxonomy" id="555371"/>
    <lineage>
        <taxon>Bacteria</taxon>
        <taxon>Bacillati</taxon>
        <taxon>Actinomycetota</taxon>
        <taxon>Actinomycetes</taxon>
        <taxon>Micrococcales</taxon>
        <taxon>Microbacteriaceae</taxon>
        <taxon>Agromyces</taxon>
    </lineage>
</organism>
<dbReference type="Pfam" id="PF01261">
    <property type="entry name" value="AP_endonuc_2"/>
    <property type="match status" value="1"/>
</dbReference>
<keyword evidence="3" id="KW-0413">Isomerase</keyword>
<dbReference type="InterPro" id="IPR013022">
    <property type="entry name" value="Xyl_isomerase-like_TIM-brl"/>
</dbReference>
<dbReference type="InterPro" id="IPR036237">
    <property type="entry name" value="Xyl_isomerase-like_sf"/>
</dbReference>
<dbReference type="PANTHER" id="PTHR12110:SF53">
    <property type="entry name" value="BLR5974 PROTEIN"/>
    <property type="match status" value="1"/>
</dbReference>
<keyword evidence="1" id="KW-0119">Carbohydrate metabolism</keyword>
<evidence type="ECO:0000313" key="4">
    <source>
        <dbReference type="Proteomes" id="UP001501196"/>
    </source>
</evidence>
<comment type="caution">
    <text evidence="3">The sequence shown here is derived from an EMBL/GenBank/DDBJ whole genome shotgun (WGS) entry which is preliminary data.</text>
</comment>
<evidence type="ECO:0000259" key="2">
    <source>
        <dbReference type="Pfam" id="PF01261"/>
    </source>
</evidence>
<proteinExistence type="predicted"/>
<dbReference type="InterPro" id="IPR050312">
    <property type="entry name" value="IolE/XylAMocC-like"/>
</dbReference>
<dbReference type="Proteomes" id="UP001501196">
    <property type="component" value="Unassembled WGS sequence"/>
</dbReference>
<accession>A0ABN2U351</accession>